<organism evidence="9 10">
    <name type="scientific">Fonsecaea monophora</name>
    <dbReference type="NCBI Taxonomy" id="254056"/>
    <lineage>
        <taxon>Eukaryota</taxon>
        <taxon>Fungi</taxon>
        <taxon>Dikarya</taxon>
        <taxon>Ascomycota</taxon>
        <taxon>Pezizomycotina</taxon>
        <taxon>Eurotiomycetes</taxon>
        <taxon>Chaetothyriomycetidae</taxon>
        <taxon>Chaetothyriales</taxon>
        <taxon>Herpotrichiellaceae</taxon>
        <taxon>Fonsecaea</taxon>
    </lineage>
</organism>
<keyword evidence="3" id="KW-0813">Transport</keyword>
<dbReference type="InterPro" id="IPR050360">
    <property type="entry name" value="MFS_Sugar_Transporters"/>
</dbReference>
<dbReference type="InterPro" id="IPR003663">
    <property type="entry name" value="Sugar/inositol_transpt"/>
</dbReference>
<evidence type="ECO:0000313" key="9">
    <source>
        <dbReference type="EMBL" id="OAG44368.1"/>
    </source>
</evidence>
<dbReference type="Pfam" id="PF00083">
    <property type="entry name" value="Sugar_tr"/>
    <property type="match status" value="1"/>
</dbReference>
<dbReference type="InterPro" id="IPR005828">
    <property type="entry name" value="MFS_sugar_transport-like"/>
</dbReference>
<feature type="transmembrane region" description="Helical" evidence="7">
    <location>
        <begin position="176"/>
        <end position="197"/>
    </location>
</feature>
<evidence type="ECO:0000313" key="10">
    <source>
        <dbReference type="Proteomes" id="UP000077002"/>
    </source>
</evidence>
<evidence type="ECO:0000256" key="1">
    <source>
        <dbReference type="ARBA" id="ARBA00004141"/>
    </source>
</evidence>
<proteinExistence type="inferred from homology"/>
<evidence type="ECO:0000256" key="3">
    <source>
        <dbReference type="ARBA" id="ARBA00022448"/>
    </source>
</evidence>
<dbReference type="OrthoDB" id="6133115at2759"/>
<feature type="transmembrane region" description="Helical" evidence="7">
    <location>
        <begin position="111"/>
        <end position="133"/>
    </location>
</feature>
<keyword evidence="5 7" id="KW-1133">Transmembrane helix</keyword>
<feature type="transmembrane region" description="Helical" evidence="7">
    <location>
        <begin position="6"/>
        <end position="22"/>
    </location>
</feature>
<dbReference type="GeneID" id="34596543"/>
<dbReference type="PANTHER" id="PTHR48022">
    <property type="entry name" value="PLASTIDIC GLUCOSE TRANSPORTER 4"/>
    <property type="match status" value="1"/>
</dbReference>
<dbReference type="RefSeq" id="XP_022516320.1">
    <property type="nucleotide sequence ID" value="XM_022651347.1"/>
</dbReference>
<evidence type="ECO:0000256" key="6">
    <source>
        <dbReference type="ARBA" id="ARBA00023136"/>
    </source>
</evidence>
<dbReference type="PROSITE" id="PS00217">
    <property type="entry name" value="SUGAR_TRANSPORT_2"/>
    <property type="match status" value="1"/>
</dbReference>
<comment type="similarity">
    <text evidence="2">Belongs to the major facilitator superfamily. Sugar transporter (TC 2.A.1.1) family.</text>
</comment>
<feature type="transmembrane region" description="Helical" evidence="7">
    <location>
        <begin position="58"/>
        <end position="78"/>
    </location>
</feature>
<sequence>MNDYGLLCIIYLTFGAFFYGYDSGLTTSVIGYPRLTKVFGIGGFQFITYFGFDATLLGVLGSIYYAGLFLGGLAMLYVPNKIGRLRTIIVASVIALGGNAMQAGAQSLPVLLVGRGIGGFAGGLVYAVCPTYASEIAPPHVRGRIGGLYAINISLAYAITEWMGLGFSYIESDAAWRVFFGLQVLPPLIMLIGAIWMPESPRWLIMKGRDEEALVILRRMHQTSDDDTFFMGEFNQIRAQLRLEAEQKVNPLTVLKRPSYRKRLYIAFILVTGQQLTGVIPLQNYQVIVYGSLGVGGKLPLVLVGIWGTVGVCSNIPGAWYFDRWGRRRVMLISLAIIIPSSILLSAFWASFENSDNLNKTYGILAVVAMFLFLVGYSVIFNSFTFTYIPEILPTPVRAALGGFITAWGSAFVILLVQVTPMAIEHISWKYFMIFVICTAIFAVVFYLYFPETANKTLEEVEELFGDPVAIHIEDAARQAELDPVAYLKDHEKHTAVEKVDGIP</sequence>
<dbReference type="AlphaFoldDB" id="A0A177FJF0"/>
<feature type="transmembrane region" description="Helical" evidence="7">
    <location>
        <begin position="145"/>
        <end position="170"/>
    </location>
</feature>
<comment type="subcellular location">
    <subcellularLocation>
        <location evidence="1">Membrane</location>
        <topology evidence="1">Multi-pass membrane protein</topology>
    </subcellularLocation>
</comment>
<keyword evidence="10" id="KW-1185">Reference proteome</keyword>
<feature type="transmembrane region" description="Helical" evidence="7">
    <location>
        <begin position="399"/>
        <end position="419"/>
    </location>
</feature>
<evidence type="ECO:0000259" key="8">
    <source>
        <dbReference type="PROSITE" id="PS50850"/>
    </source>
</evidence>
<feature type="transmembrane region" description="Helical" evidence="7">
    <location>
        <begin position="302"/>
        <end position="322"/>
    </location>
</feature>
<evidence type="ECO:0000256" key="2">
    <source>
        <dbReference type="ARBA" id="ARBA00010992"/>
    </source>
</evidence>
<dbReference type="EMBL" id="LVKK01000005">
    <property type="protein sequence ID" value="OAG44368.1"/>
    <property type="molecule type" value="Genomic_DNA"/>
</dbReference>
<dbReference type="Proteomes" id="UP000077002">
    <property type="component" value="Unassembled WGS sequence"/>
</dbReference>
<evidence type="ECO:0000256" key="5">
    <source>
        <dbReference type="ARBA" id="ARBA00022989"/>
    </source>
</evidence>
<dbReference type="PROSITE" id="PS50850">
    <property type="entry name" value="MFS"/>
    <property type="match status" value="1"/>
</dbReference>
<feature type="transmembrane region" description="Helical" evidence="7">
    <location>
        <begin position="264"/>
        <end position="282"/>
    </location>
</feature>
<dbReference type="PRINTS" id="PR00171">
    <property type="entry name" value="SUGRTRNSPORT"/>
</dbReference>
<evidence type="ECO:0000256" key="7">
    <source>
        <dbReference type="SAM" id="Phobius"/>
    </source>
</evidence>
<feature type="transmembrane region" description="Helical" evidence="7">
    <location>
        <begin position="329"/>
        <end position="350"/>
    </location>
</feature>
<dbReference type="GO" id="GO:0016020">
    <property type="term" value="C:membrane"/>
    <property type="evidence" value="ECO:0007669"/>
    <property type="project" value="UniProtKB-SubCell"/>
</dbReference>
<gene>
    <name evidence="9" type="ORF">AYO21_01364</name>
</gene>
<feature type="transmembrane region" description="Helical" evidence="7">
    <location>
        <begin position="431"/>
        <end position="450"/>
    </location>
</feature>
<comment type="caution">
    <text evidence="9">The sequence shown here is derived from an EMBL/GenBank/DDBJ whole genome shotgun (WGS) entry which is preliminary data.</text>
</comment>
<dbReference type="InterPro" id="IPR036259">
    <property type="entry name" value="MFS_trans_sf"/>
</dbReference>
<feature type="domain" description="Major facilitator superfamily (MFS) profile" evidence="8">
    <location>
        <begin position="8"/>
        <end position="454"/>
    </location>
</feature>
<dbReference type="Gene3D" id="1.20.1250.20">
    <property type="entry name" value="MFS general substrate transporter like domains"/>
    <property type="match status" value="1"/>
</dbReference>
<feature type="transmembrane region" description="Helical" evidence="7">
    <location>
        <begin position="85"/>
        <end position="105"/>
    </location>
</feature>
<dbReference type="SUPFAM" id="SSF103473">
    <property type="entry name" value="MFS general substrate transporter"/>
    <property type="match status" value="1"/>
</dbReference>
<accession>A0A177FJF0</accession>
<dbReference type="PANTHER" id="PTHR48022:SF11">
    <property type="entry name" value="MONOSACCHARIDE TRANSPORTER (HXT8), PUTATIVE (AFU_ORTHOLOGUE AFUA_2G08120)-RELATED"/>
    <property type="match status" value="1"/>
</dbReference>
<dbReference type="GO" id="GO:0005351">
    <property type="term" value="F:carbohydrate:proton symporter activity"/>
    <property type="evidence" value="ECO:0007669"/>
    <property type="project" value="TreeGrafter"/>
</dbReference>
<evidence type="ECO:0000256" key="4">
    <source>
        <dbReference type="ARBA" id="ARBA00022692"/>
    </source>
</evidence>
<reference evidence="9 10" key="1">
    <citation type="submission" date="2016-03" db="EMBL/GenBank/DDBJ databases">
        <title>Draft genome sequence of the Fonsecaea monophora CBS 269.37.</title>
        <authorList>
            <person name="Bombassaro A."/>
            <person name="Vinicius W.A."/>
            <person name="De Hoog S."/>
            <person name="Sun J."/>
            <person name="Souza E.M."/>
            <person name="Raittz R.T."/>
            <person name="Costa F."/>
            <person name="Leao A.C."/>
            <person name="Tadra-Sfeir M.Z."/>
            <person name="Baura V."/>
            <person name="Balsanelli E."/>
            <person name="Pedrosa F.O."/>
            <person name="Moreno L.F."/>
            <person name="Steffens M.B."/>
            <person name="Xi L."/>
            <person name="Bocca A.L."/>
            <person name="Felipe M.S."/>
            <person name="Teixeira M."/>
            <person name="Telles Filho F.Q."/>
            <person name="Azevedo C.M."/>
            <person name="Gomes R."/>
            <person name="Vicente V.A."/>
        </authorList>
    </citation>
    <scope>NUCLEOTIDE SEQUENCE [LARGE SCALE GENOMIC DNA]</scope>
    <source>
        <strain evidence="9 10">CBS 269.37</strain>
    </source>
</reference>
<dbReference type="InterPro" id="IPR020846">
    <property type="entry name" value="MFS_dom"/>
</dbReference>
<feature type="transmembrane region" description="Helical" evidence="7">
    <location>
        <begin position="362"/>
        <end position="387"/>
    </location>
</feature>
<name>A0A177FJF0_9EURO</name>
<protein>
    <recommendedName>
        <fullName evidence="8">Major facilitator superfamily (MFS) profile domain-containing protein</fullName>
    </recommendedName>
</protein>
<keyword evidence="6 7" id="KW-0472">Membrane</keyword>
<keyword evidence="4 7" id="KW-0812">Transmembrane</keyword>
<dbReference type="InterPro" id="IPR005829">
    <property type="entry name" value="Sugar_transporter_CS"/>
</dbReference>